<protein>
    <submittedName>
        <fullName evidence="10">Serine protease, subtilisin family</fullName>
    </submittedName>
</protein>
<dbReference type="Pfam" id="PF00082">
    <property type="entry name" value="Peptidase_S8"/>
    <property type="match status" value="1"/>
</dbReference>
<dbReference type="CDD" id="cd07487">
    <property type="entry name" value="Peptidases_S8_1"/>
    <property type="match status" value="1"/>
</dbReference>
<keyword evidence="11" id="KW-1185">Reference proteome</keyword>
<dbReference type="PROSITE" id="PS00138">
    <property type="entry name" value="SUBTILASE_SER"/>
    <property type="match status" value="1"/>
</dbReference>
<dbReference type="InterPro" id="IPR023828">
    <property type="entry name" value="Peptidase_S8_Ser-AS"/>
</dbReference>
<name>A0A239JNV4_9ACTN</name>
<keyword evidence="2 6" id="KW-0645">Protease</keyword>
<dbReference type="SUPFAM" id="SSF52743">
    <property type="entry name" value="Subtilisin-like"/>
    <property type="match status" value="1"/>
</dbReference>
<feature type="active site" description="Charge relay system" evidence="5 6">
    <location>
        <position position="288"/>
    </location>
</feature>
<gene>
    <name evidence="10" type="ORF">SAMN05216252_113133</name>
</gene>
<dbReference type="PANTHER" id="PTHR43806:SF65">
    <property type="entry name" value="SERINE PROTEASE APRX"/>
    <property type="match status" value="1"/>
</dbReference>
<dbReference type="Gene3D" id="3.40.50.200">
    <property type="entry name" value="Peptidase S8/S53 domain"/>
    <property type="match status" value="1"/>
</dbReference>
<dbReference type="AlphaFoldDB" id="A0A239JNV4"/>
<evidence type="ECO:0000256" key="1">
    <source>
        <dbReference type="ARBA" id="ARBA00011073"/>
    </source>
</evidence>
<dbReference type="InterPro" id="IPR036852">
    <property type="entry name" value="Peptidase_S8/S53_dom_sf"/>
</dbReference>
<dbReference type="PRINTS" id="PR00723">
    <property type="entry name" value="SUBTILISIN"/>
</dbReference>
<evidence type="ECO:0000313" key="10">
    <source>
        <dbReference type="EMBL" id="SNT07449.1"/>
    </source>
</evidence>
<evidence type="ECO:0000256" key="8">
    <source>
        <dbReference type="SAM" id="SignalP"/>
    </source>
</evidence>
<evidence type="ECO:0000259" key="9">
    <source>
        <dbReference type="Pfam" id="PF00082"/>
    </source>
</evidence>
<dbReference type="GO" id="GO:0004252">
    <property type="term" value="F:serine-type endopeptidase activity"/>
    <property type="evidence" value="ECO:0007669"/>
    <property type="project" value="UniProtKB-UniRule"/>
</dbReference>
<evidence type="ECO:0000256" key="6">
    <source>
        <dbReference type="PROSITE-ProRule" id="PRU01240"/>
    </source>
</evidence>
<evidence type="ECO:0000256" key="7">
    <source>
        <dbReference type="RuleBase" id="RU003355"/>
    </source>
</evidence>
<sequence length="1130" mass="117274">MKFTSKRPAIGTVLGISMLVVAATPSASLALATPTGTASSTTQLSAPASASTFGTGAEIKGVPAGSGTQRWIPLVTGDRVAVDAKGTIVSVRPAAGREDIPIRVETRDGHTYALPDDARDLVRSGRVDRRLFDITTLSAPAYADRHDLRLIVMYDAARAAARSAVRAAGGARVERTLPSVNADAVAAPANGTAELWSAVTNGSGDAMKRSVAPGIASVWLDSVVQASLDKSVPQIGGPEAWAAGFDGTGTRVAVLDTGVDTTHPDLAGQVVAEQNFSDSPDAVDRFGHGTHVASITAGTGAKSGGTYKGVAPGARLLNGKVLGDSGSGSMSQIIAGMEWAVAEKADVVNLSLGTYDSPEIDPAEAAVNRLSAESGALFVIAAGNNGEQGAGTVGSPGSADAALTVGAVDKQDRLASFSSTGPRVGDGGIKPDLTAPGVAIGAAAAHDSYLSTVAPAVADGYIALNGTSMATPHVAGAAAILVQQHPDWSGDDIKDALVSSTTSGGYTPFEQGSGRVDLRKAIKQTVVAGQTSLSFGVAQWPHTDDQPLTRDLTYRNSGDSPVTLKLAVDATGPDGSAAPDGMFTADEQVTVPAHGEASVKVTADTRLGGDTTGAFTGRITATGDGQTVGTALAVDRESEMYTVTVNTLDRKGKPAPAPAWDAQLQGLSGLSKGTNLVLSGDLHSVRVPKGRYFLNSMVRVDPEGSYNQGGDWFNQPDLDVTKDTVVTVDARTAKPLDITVPDRSARPALGFFSAGIELADGYSTRYGVFTSSLAQYRTAHLGPKAADGDRLTQQLMTTYSTGVGGHDEYHLVYQPTGDRYLTGFTHHTKAREFAKVQVKLGAPAKGKFGFITPGTEGGAGLGTVHALPYTGTLHLLSGNPSWQLGFMQVDANDAYETSYDALPRTFKPGRSYEHVFNVGVFGPDLPEGAGLVGLIRADEAIDGRLPLFSDSQGNISENNSPIESARTSLYRNGELVNSSIYPMDVFYIAENERADYRLTVSVKRGTVADVSTNMTASWTFSSEYAPGITKLPTSVVRFTPALSLDNTGKAGAKVWVPVTVHGTAAGRNLKSLSVWASYDKGATWHKLSVCDGRVQVSNPKAGGSVSFKAQAVDKQGNTVDETIIDAYLTK</sequence>
<dbReference type="PROSITE" id="PS51892">
    <property type="entry name" value="SUBTILASE"/>
    <property type="match status" value="1"/>
</dbReference>
<dbReference type="RefSeq" id="WP_245939026.1">
    <property type="nucleotide sequence ID" value="NZ_FZOF01000013.1"/>
</dbReference>
<feature type="active site" description="Charge relay system" evidence="5 6">
    <location>
        <position position="256"/>
    </location>
</feature>
<evidence type="ECO:0000256" key="3">
    <source>
        <dbReference type="ARBA" id="ARBA00022801"/>
    </source>
</evidence>
<reference evidence="10 11" key="1">
    <citation type="submission" date="2017-06" db="EMBL/GenBank/DDBJ databases">
        <authorList>
            <person name="Kim H.J."/>
            <person name="Triplett B.A."/>
        </authorList>
    </citation>
    <scope>NUCLEOTIDE SEQUENCE [LARGE SCALE GENOMIC DNA]</scope>
    <source>
        <strain evidence="10 11">CGMCC 4.1858</strain>
    </source>
</reference>
<proteinExistence type="inferred from homology"/>
<comment type="similarity">
    <text evidence="1 6 7">Belongs to the peptidase S8 family.</text>
</comment>
<keyword evidence="4 6" id="KW-0720">Serine protease</keyword>
<feature type="signal peptide" evidence="8">
    <location>
        <begin position="1"/>
        <end position="22"/>
    </location>
</feature>
<dbReference type="InterPro" id="IPR015500">
    <property type="entry name" value="Peptidase_S8_subtilisin-rel"/>
</dbReference>
<evidence type="ECO:0000256" key="2">
    <source>
        <dbReference type="ARBA" id="ARBA00022670"/>
    </source>
</evidence>
<keyword evidence="3 6" id="KW-0378">Hydrolase</keyword>
<dbReference type="PIRSF" id="PIRSF037854">
    <property type="entry name" value="Dihydropyridine_esterase"/>
    <property type="match status" value="1"/>
</dbReference>
<feature type="chain" id="PRO_5039654717" evidence="8">
    <location>
        <begin position="23"/>
        <end position="1130"/>
    </location>
</feature>
<organism evidence="10 11">
    <name type="scientific">Actinacidiphila glaucinigra</name>
    <dbReference type="NCBI Taxonomy" id="235986"/>
    <lineage>
        <taxon>Bacteria</taxon>
        <taxon>Bacillati</taxon>
        <taxon>Actinomycetota</taxon>
        <taxon>Actinomycetes</taxon>
        <taxon>Kitasatosporales</taxon>
        <taxon>Streptomycetaceae</taxon>
        <taxon>Actinacidiphila</taxon>
    </lineage>
</organism>
<dbReference type="InterPro" id="IPR017297">
    <property type="entry name" value="Peptidase_S8A_DPH-A"/>
</dbReference>
<dbReference type="InterPro" id="IPR023827">
    <property type="entry name" value="Peptidase_S8_Asp-AS"/>
</dbReference>
<dbReference type="PANTHER" id="PTHR43806">
    <property type="entry name" value="PEPTIDASE S8"/>
    <property type="match status" value="1"/>
</dbReference>
<feature type="active site" description="Charge relay system" evidence="5 6">
    <location>
        <position position="468"/>
    </location>
</feature>
<evidence type="ECO:0000256" key="4">
    <source>
        <dbReference type="ARBA" id="ARBA00022825"/>
    </source>
</evidence>
<dbReference type="InterPro" id="IPR050131">
    <property type="entry name" value="Peptidase_S8_subtilisin-like"/>
</dbReference>
<evidence type="ECO:0000256" key="5">
    <source>
        <dbReference type="PIRSR" id="PIRSR615500-1"/>
    </source>
</evidence>
<dbReference type="Proteomes" id="UP000198280">
    <property type="component" value="Unassembled WGS sequence"/>
</dbReference>
<keyword evidence="8" id="KW-0732">Signal</keyword>
<feature type="domain" description="Peptidase S8/S53" evidence="9">
    <location>
        <begin position="247"/>
        <end position="514"/>
    </location>
</feature>
<dbReference type="EMBL" id="FZOF01000013">
    <property type="protein sequence ID" value="SNT07449.1"/>
    <property type="molecule type" value="Genomic_DNA"/>
</dbReference>
<evidence type="ECO:0000313" key="11">
    <source>
        <dbReference type="Proteomes" id="UP000198280"/>
    </source>
</evidence>
<dbReference type="GO" id="GO:0006508">
    <property type="term" value="P:proteolysis"/>
    <property type="evidence" value="ECO:0007669"/>
    <property type="project" value="UniProtKB-KW"/>
</dbReference>
<dbReference type="InterPro" id="IPR000209">
    <property type="entry name" value="Peptidase_S8/S53_dom"/>
</dbReference>
<accession>A0A239JNV4</accession>
<dbReference type="PROSITE" id="PS00136">
    <property type="entry name" value="SUBTILASE_ASP"/>
    <property type="match status" value="1"/>
</dbReference>